<feature type="region of interest" description="Disordered" evidence="8">
    <location>
        <begin position="1"/>
        <end position="45"/>
    </location>
</feature>
<dbReference type="RefSeq" id="XP_002798029.1">
    <property type="nucleotide sequence ID" value="XM_002797983.2"/>
</dbReference>
<comment type="subcellular location">
    <subcellularLocation>
        <location evidence="1">Cell membrane</location>
        <topology evidence="1">Multi-pass membrane protein</topology>
    </subcellularLocation>
</comment>
<sequence length="397" mass="43887">MANSSHEENDVERADHTPPKNDGPREGNGNEEEKGVNQEAPSDDELQELARCDKGWRKIVRNFTPSLNSPTWPPIQRNMALLDICLHFRAQPTLVLILFNYLDPAVHPLARDLACDAQASFSVVIHWDISNGVRYHRDNDSFVATICAVYFPFLLMMPEKPSELTSMSAAWLLPVVSSIVAAAAGAVVAETLPSPQLSLWTIIASYILWGLGLSFSIIILGVYFGRLALYRLPPKSIILSTCIPLGPMGQGGFVILKLGAGARKFFPMNNTLDPAAGNVFYSVGFLIALILWGFGLLWLFHAILAIASHKRLPFSMGWWSSIFPLGVFANCTIQMSKEMPSQFFKVLSTILALCVVILWIIVSVGTIRGVISGNIIYAPCLSDLRVKRKKRRIFKSS</sequence>
<dbReference type="STRING" id="502779.C1GPX3"/>
<evidence type="ECO:0000256" key="9">
    <source>
        <dbReference type="SAM" id="Phobius"/>
    </source>
</evidence>
<dbReference type="OrthoDB" id="1099at2759"/>
<dbReference type="EMBL" id="KN293992">
    <property type="protein sequence ID" value="EEH36245.1"/>
    <property type="molecule type" value="Genomic_DNA"/>
</dbReference>
<keyword evidence="7 9" id="KW-0472">Membrane</keyword>
<feature type="transmembrane region" description="Helical" evidence="9">
    <location>
        <begin position="279"/>
        <end position="307"/>
    </location>
</feature>
<evidence type="ECO:0000256" key="6">
    <source>
        <dbReference type="ARBA" id="ARBA00022989"/>
    </source>
</evidence>
<dbReference type="eggNOG" id="ENOG502QT02">
    <property type="taxonomic scope" value="Eukaryota"/>
</dbReference>
<dbReference type="VEuPathDB" id="FungiDB:PAAG_00568"/>
<evidence type="ECO:0000256" key="1">
    <source>
        <dbReference type="ARBA" id="ARBA00004651"/>
    </source>
</evidence>
<dbReference type="PANTHER" id="PTHR31686">
    <property type="match status" value="1"/>
</dbReference>
<organism evidence="10 11">
    <name type="scientific">Paracoccidioides lutzii (strain ATCC MYA-826 / Pb01)</name>
    <name type="common">Paracoccidioides brasiliensis</name>
    <dbReference type="NCBI Taxonomy" id="502779"/>
    <lineage>
        <taxon>Eukaryota</taxon>
        <taxon>Fungi</taxon>
        <taxon>Dikarya</taxon>
        <taxon>Ascomycota</taxon>
        <taxon>Pezizomycotina</taxon>
        <taxon>Eurotiomycetes</taxon>
        <taxon>Eurotiomycetidae</taxon>
        <taxon>Onygenales</taxon>
        <taxon>Ajellomycetaceae</taxon>
        <taxon>Paracoccidioides</taxon>
    </lineage>
</organism>
<dbReference type="HOGENOM" id="CLU_030057_6_1_1"/>
<evidence type="ECO:0000313" key="11">
    <source>
        <dbReference type="Proteomes" id="UP000002059"/>
    </source>
</evidence>
<feature type="transmembrane region" description="Helical" evidence="9">
    <location>
        <begin position="200"/>
        <end position="225"/>
    </location>
</feature>
<keyword evidence="6 9" id="KW-1133">Transmembrane helix</keyword>
<dbReference type="GeneID" id="9101160"/>
<dbReference type="OMA" id="MANSSHE"/>
<reference evidence="10 11" key="1">
    <citation type="journal article" date="2011" name="PLoS Genet.">
        <title>Comparative genomic analysis of human fungal pathogens causing paracoccidioidomycosis.</title>
        <authorList>
            <person name="Desjardins C.A."/>
            <person name="Champion M.D."/>
            <person name="Holder J.W."/>
            <person name="Muszewska A."/>
            <person name="Goldberg J."/>
            <person name="Bailao A.M."/>
            <person name="Brigido M.M."/>
            <person name="Ferreira M.E."/>
            <person name="Garcia A.M."/>
            <person name="Grynberg M."/>
            <person name="Gujja S."/>
            <person name="Heiman D.I."/>
            <person name="Henn M.R."/>
            <person name="Kodira C.D."/>
            <person name="Leon-Narvaez H."/>
            <person name="Longo L.V."/>
            <person name="Ma L.J."/>
            <person name="Malavazi I."/>
            <person name="Matsuo A.L."/>
            <person name="Morais F.V."/>
            <person name="Pereira M."/>
            <person name="Rodriguez-Brito S."/>
            <person name="Sakthikumar S."/>
            <person name="Salem-Izacc S.M."/>
            <person name="Sykes S.M."/>
            <person name="Teixeira M.M."/>
            <person name="Vallejo M.C."/>
            <person name="Walter M.E."/>
            <person name="Yandava C."/>
            <person name="Young S."/>
            <person name="Zeng Q."/>
            <person name="Zucker J."/>
            <person name="Felipe M.S."/>
            <person name="Goldman G.H."/>
            <person name="Haas B.J."/>
            <person name="McEwen J.G."/>
            <person name="Nino-Vega G."/>
            <person name="Puccia R."/>
            <person name="San-Blas G."/>
            <person name="Soares C.M."/>
            <person name="Birren B.W."/>
            <person name="Cuomo C.A."/>
        </authorList>
    </citation>
    <scope>NUCLEOTIDE SEQUENCE [LARGE SCALE GENOMIC DNA]</scope>
    <source>
        <strain evidence="11">ATCC MYA-826 / Pb01</strain>
    </source>
</reference>
<dbReference type="Proteomes" id="UP000002059">
    <property type="component" value="Partially assembled WGS sequence"/>
</dbReference>
<accession>C1GPX3</accession>
<dbReference type="GO" id="GO:0000319">
    <property type="term" value="F:sulfite transmembrane transporter activity"/>
    <property type="evidence" value="ECO:0007669"/>
    <property type="project" value="TreeGrafter"/>
</dbReference>
<dbReference type="GO" id="GO:0005886">
    <property type="term" value="C:plasma membrane"/>
    <property type="evidence" value="ECO:0007669"/>
    <property type="project" value="UniProtKB-SubCell"/>
</dbReference>
<evidence type="ECO:0000256" key="4">
    <source>
        <dbReference type="ARBA" id="ARBA00022475"/>
    </source>
</evidence>
<feature type="transmembrane region" description="Helical" evidence="9">
    <location>
        <begin position="237"/>
        <end position="259"/>
    </location>
</feature>
<protein>
    <submittedName>
        <fullName evidence="10">Sulfite transporter Ssu1</fullName>
    </submittedName>
</protein>
<keyword evidence="4" id="KW-1003">Cell membrane</keyword>
<dbReference type="InterPro" id="IPR051629">
    <property type="entry name" value="Sulfite_efflux_TDT"/>
</dbReference>
<evidence type="ECO:0000256" key="3">
    <source>
        <dbReference type="ARBA" id="ARBA00022448"/>
    </source>
</evidence>
<dbReference type="PANTHER" id="PTHR31686:SF1">
    <property type="entry name" value="SULFITE EFFLUX PUMP SSU1"/>
    <property type="match status" value="1"/>
</dbReference>
<dbReference type="InterPro" id="IPR038665">
    <property type="entry name" value="Voltage-dep_anion_channel_sf"/>
</dbReference>
<name>C1GPX3_PARBA</name>
<keyword evidence="11" id="KW-1185">Reference proteome</keyword>
<evidence type="ECO:0000313" key="10">
    <source>
        <dbReference type="EMBL" id="EEH36245.1"/>
    </source>
</evidence>
<gene>
    <name evidence="10" type="ORF">PAAG_00568</name>
</gene>
<evidence type="ECO:0000256" key="2">
    <source>
        <dbReference type="ARBA" id="ARBA00008566"/>
    </source>
</evidence>
<evidence type="ECO:0000256" key="8">
    <source>
        <dbReference type="SAM" id="MobiDB-lite"/>
    </source>
</evidence>
<dbReference type="Gene3D" id="1.50.10.150">
    <property type="entry name" value="Voltage-dependent anion channel"/>
    <property type="match status" value="1"/>
</dbReference>
<dbReference type="InterPro" id="IPR004695">
    <property type="entry name" value="SLAC1/Mae1/Ssu1/TehA"/>
</dbReference>
<feature type="transmembrane region" description="Helical" evidence="9">
    <location>
        <begin position="343"/>
        <end position="361"/>
    </location>
</feature>
<comment type="similarity">
    <text evidence="2">Belongs to the tellurite-resistance/dicarboxylate transporter (TDT) family.</text>
</comment>
<dbReference type="Pfam" id="PF03595">
    <property type="entry name" value="SLAC1"/>
    <property type="match status" value="1"/>
</dbReference>
<evidence type="ECO:0000256" key="5">
    <source>
        <dbReference type="ARBA" id="ARBA00022692"/>
    </source>
</evidence>
<dbReference type="KEGG" id="pbl:PAAG_00568"/>
<proteinExistence type="inferred from homology"/>
<feature type="transmembrane region" description="Helical" evidence="9">
    <location>
        <begin position="169"/>
        <end position="188"/>
    </location>
</feature>
<feature type="compositionally biased region" description="Basic and acidic residues" evidence="8">
    <location>
        <begin position="1"/>
        <end position="25"/>
    </location>
</feature>
<keyword evidence="3" id="KW-0813">Transport</keyword>
<dbReference type="AlphaFoldDB" id="C1GPX3"/>
<evidence type="ECO:0000256" key="7">
    <source>
        <dbReference type="ARBA" id="ARBA00023136"/>
    </source>
</evidence>
<keyword evidence="5 9" id="KW-0812">Transmembrane</keyword>